<dbReference type="EMBL" id="JAPFFF010000012">
    <property type="protein sequence ID" value="KAK8876352.1"/>
    <property type="molecule type" value="Genomic_DNA"/>
</dbReference>
<evidence type="ECO:0000259" key="1">
    <source>
        <dbReference type="PROSITE" id="PS50086"/>
    </source>
</evidence>
<organism evidence="2 3">
    <name type="scientific">Tritrichomonas musculus</name>
    <dbReference type="NCBI Taxonomy" id="1915356"/>
    <lineage>
        <taxon>Eukaryota</taxon>
        <taxon>Metamonada</taxon>
        <taxon>Parabasalia</taxon>
        <taxon>Tritrichomonadida</taxon>
        <taxon>Tritrichomonadidae</taxon>
        <taxon>Tritrichomonas</taxon>
    </lineage>
</organism>
<dbReference type="InterPro" id="IPR035969">
    <property type="entry name" value="Rab-GAP_TBC_sf"/>
</dbReference>
<evidence type="ECO:0000313" key="2">
    <source>
        <dbReference type="EMBL" id="KAK8876352.1"/>
    </source>
</evidence>
<gene>
    <name evidence="2" type="ORF">M9Y10_006550</name>
</gene>
<dbReference type="Gene3D" id="1.10.472.80">
    <property type="entry name" value="Ypt/Rab-GAP domain of gyp1p, domain 3"/>
    <property type="match status" value="1"/>
</dbReference>
<evidence type="ECO:0000313" key="3">
    <source>
        <dbReference type="Proteomes" id="UP001470230"/>
    </source>
</evidence>
<protein>
    <recommendedName>
        <fullName evidence="1">Rab-GAP TBC domain-containing protein</fullName>
    </recommendedName>
</protein>
<sequence>MIYKSNEYANFKILPLLQPNPDEKPFDILAVKQACSEGLSACPAEDRAWAWLSLLGVFPSIPNKWKDMLEIMNRNYTTFVSDYHVKYWHTHDIPKNIAPEDFLIPDEPGNPDKTYLQQNVIDDIEMMKAIHTDIIRTTKHLRYFPNDGEVFNYDTLSKDYDINEVLKLKRETILRIERILYIFGKINLTLKYMQGFNELIMPIYFVMSQGKDAFGQNMDIVEAVVYHCFQNLITATALQELYSVHDHSQAIIQKLKEFDKLLEKKNNRIFNILLKQSISSFYYAFRWFNLLFAQEYELPDLLIIWDALLSHQPNLIEYAFYIGLCQIKDVENKLLPNNASVNISILQNLDPTRNKVILREAKKMWFKDHRKEKF</sequence>
<accession>A0ABR2JGH4</accession>
<reference evidence="2 3" key="1">
    <citation type="submission" date="2024-04" db="EMBL/GenBank/DDBJ databases">
        <title>Tritrichomonas musculus Genome.</title>
        <authorList>
            <person name="Alves-Ferreira E."/>
            <person name="Grigg M."/>
            <person name="Lorenzi H."/>
            <person name="Galac M."/>
        </authorList>
    </citation>
    <scope>NUCLEOTIDE SEQUENCE [LARGE SCALE GENOMIC DNA]</scope>
    <source>
        <strain evidence="2 3">EAF2021</strain>
    </source>
</reference>
<dbReference type="PROSITE" id="PS50086">
    <property type="entry name" value="TBC_RABGAP"/>
    <property type="match status" value="1"/>
</dbReference>
<dbReference type="Gene3D" id="1.10.8.270">
    <property type="entry name" value="putative rabgap domain of human tbc1 domain family member 14 like domains"/>
    <property type="match status" value="1"/>
</dbReference>
<name>A0ABR2JGH4_9EUKA</name>
<dbReference type="Proteomes" id="UP001470230">
    <property type="component" value="Unassembled WGS sequence"/>
</dbReference>
<proteinExistence type="predicted"/>
<dbReference type="InterPro" id="IPR000195">
    <property type="entry name" value="Rab-GAP-TBC_dom"/>
</dbReference>
<keyword evidence="3" id="KW-1185">Reference proteome</keyword>
<dbReference type="SMART" id="SM00164">
    <property type="entry name" value="TBC"/>
    <property type="match status" value="1"/>
</dbReference>
<dbReference type="SUPFAM" id="SSF47923">
    <property type="entry name" value="Ypt/Rab-GAP domain of gyp1p"/>
    <property type="match status" value="2"/>
</dbReference>
<dbReference type="Pfam" id="PF00566">
    <property type="entry name" value="RabGAP-TBC"/>
    <property type="match status" value="1"/>
</dbReference>
<comment type="caution">
    <text evidence="2">The sequence shown here is derived from an EMBL/GenBank/DDBJ whole genome shotgun (WGS) entry which is preliminary data.</text>
</comment>
<feature type="domain" description="Rab-GAP TBC" evidence="1">
    <location>
        <begin position="41"/>
        <end position="312"/>
    </location>
</feature>
<dbReference type="PANTHER" id="PTHR22957">
    <property type="entry name" value="TBC1 DOMAIN FAMILY MEMBER GTPASE-ACTIVATING PROTEIN"/>
    <property type="match status" value="1"/>
</dbReference>
<dbReference type="PANTHER" id="PTHR22957:SF27">
    <property type="entry name" value="TBC1 DOMAIN FAMILY MEMBER 13"/>
    <property type="match status" value="1"/>
</dbReference>